<dbReference type="SUPFAM" id="SSF52821">
    <property type="entry name" value="Rhodanese/Cell cycle control phosphatase"/>
    <property type="match status" value="1"/>
</dbReference>
<dbReference type="RefSeq" id="WP_289412083.1">
    <property type="nucleotide sequence ID" value="NZ_JAQIBD010000001.1"/>
</dbReference>
<reference evidence="1" key="1">
    <citation type="submission" date="2023-01" db="EMBL/GenBank/DDBJ databases">
        <title>Sulfurovum sp. zt1-1 genome assembly.</title>
        <authorList>
            <person name="Wang J."/>
        </authorList>
    </citation>
    <scope>NUCLEOTIDE SEQUENCE</scope>
    <source>
        <strain evidence="1">Zt1-1</strain>
    </source>
</reference>
<keyword evidence="2" id="KW-1185">Reference proteome</keyword>
<protein>
    <recommendedName>
        <fullName evidence="3">Rhodanese domain-containing protein</fullName>
    </recommendedName>
</protein>
<name>A0ABT7QVE4_9BACT</name>
<proteinExistence type="predicted"/>
<dbReference type="InterPro" id="IPR036873">
    <property type="entry name" value="Rhodanese-like_dom_sf"/>
</dbReference>
<evidence type="ECO:0000313" key="2">
    <source>
        <dbReference type="Proteomes" id="UP001169069"/>
    </source>
</evidence>
<evidence type="ECO:0000313" key="1">
    <source>
        <dbReference type="EMBL" id="MDM5270807.1"/>
    </source>
</evidence>
<evidence type="ECO:0008006" key="3">
    <source>
        <dbReference type="Google" id="ProtNLM"/>
    </source>
</evidence>
<dbReference type="EMBL" id="JAQIBD010000001">
    <property type="protein sequence ID" value="MDM5270807.1"/>
    <property type="molecule type" value="Genomic_DNA"/>
</dbReference>
<organism evidence="1 2">
    <name type="scientific">Sulfurovum zhangzhouensis</name>
    <dbReference type="NCBI Taxonomy" id="3019067"/>
    <lineage>
        <taxon>Bacteria</taxon>
        <taxon>Pseudomonadati</taxon>
        <taxon>Campylobacterota</taxon>
        <taxon>Epsilonproteobacteria</taxon>
        <taxon>Campylobacterales</taxon>
        <taxon>Sulfurovaceae</taxon>
        <taxon>Sulfurovum</taxon>
    </lineage>
</organism>
<dbReference type="Proteomes" id="UP001169069">
    <property type="component" value="Unassembled WGS sequence"/>
</dbReference>
<gene>
    <name evidence="1" type="ORF">PGH07_01295</name>
</gene>
<comment type="caution">
    <text evidence="1">The sequence shown here is derived from an EMBL/GenBank/DDBJ whole genome shotgun (WGS) entry which is preliminary data.</text>
</comment>
<accession>A0ABT7QVE4</accession>
<sequence length="99" mass="11654">MNKKEWTQEEYLIHKKHNEENGIQTILVDTVNVPIDGMDTVLYNPYELQSYPEGTVLVFYCDTGKTTMERLEEYQKRFPGKECISLRGGRGYWRRACSI</sequence>